<sequence>MHREINALLQLRGGIQSEGIMKCAFFNEWHELCDHLIVAYNDNEDAIRDLREEKYKDDKKRLQDIDRDITKLLKMKPTNKLRVSCNVGSSVVMTIYCEDALYFAALATYELVLAIMEYLQYWTRTTVVYVAHKSTYITVIKEGVLSNGNLQCAYKQQEYCDHLLTAYAHNKDAILELVNDTLRNNRERIRNTNSAILEVLNLTVENKSELFNHLHKPMHRQVNALFQLRVTCDDERRKGIEYGDALIIVPLAILELALAIQEVAEGDQQKAIKNALESFKAGYQTRHKAFFQLGYELGTAVMEVI</sequence>
<dbReference type="EMBL" id="UYSL01020945">
    <property type="protein sequence ID" value="VDL76699.1"/>
    <property type="molecule type" value="Genomic_DNA"/>
</dbReference>
<dbReference type="Proteomes" id="UP000271162">
    <property type="component" value="Unassembled WGS sequence"/>
</dbReference>
<keyword evidence="2" id="KW-1185">Reference proteome</keyword>
<protein>
    <submittedName>
        <fullName evidence="1 3">Uncharacterized protein</fullName>
    </submittedName>
</protein>
<gene>
    <name evidence="1" type="ORF">NBR_LOCUS13110</name>
</gene>
<evidence type="ECO:0000313" key="1">
    <source>
        <dbReference type="EMBL" id="VDL76699.1"/>
    </source>
</evidence>
<name>A0A0N4Y9U0_NIPBR</name>
<proteinExistence type="predicted"/>
<organism evidence="3">
    <name type="scientific">Nippostrongylus brasiliensis</name>
    <name type="common">Rat hookworm</name>
    <dbReference type="NCBI Taxonomy" id="27835"/>
    <lineage>
        <taxon>Eukaryota</taxon>
        <taxon>Metazoa</taxon>
        <taxon>Ecdysozoa</taxon>
        <taxon>Nematoda</taxon>
        <taxon>Chromadorea</taxon>
        <taxon>Rhabditida</taxon>
        <taxon>Rhabditina</taxon>
        <taxon>Rhabditomorpha</taxon>
        <taxon>Strongyloidea</taxon>
        <taxon>Heligmosomidae</taxon>
        <taxon>Nippostrongylus</taxon>
    </lineage>
</organism>
<evidence type="ECO:0000313" key="2">
    <source>
        <dbReference type="Proteomes" id="UP000271162"/>
    </source>
</evidence>
<dbReference type="AlphaFoldDB" id="A0A0N4Y9U0"/>
<reference evidence="3" key="1">
    <citation type="submission" date="2017-02" db="UniProtKB">
        <authorList>
            <consortium name="WormBaseParasite"/>
        </authorList>
    </citation>
    <scope>IDENTIFICATION</scope>
</reference>
<evidence type="ECO:0000313" key="3">
    <source>
        <dbReference type="WBParaSite" id="NBR_0001310901-mRNA-1"/>
    </source>
</evidence>
<accession>A0A0N4Y9U0</accession>
<dbReference type="WBParaSite" id="NBR_0001310901-mRNA-1">
    <property type="protein sequence ID" value="NBR_0001310901-mRNA-1"/>
    <property type="gene ID" value="NBR_0001310901"/>
</dbReference>
<reference evidence="1 2" key="2">
    <citation type="submission" date="2018-11" db="EMBL/GenBank/DDBJ databases">
        <authorList>
            <consortium name="Pathogen Informatics"/>
        </authorList>
    </citation>
    <scope>NUCLEOTIDE SEQUENCE [LARGE SCALE GENOMIC DNA]</scope>
</reference>